<feature type="domain" description="Acyl-CoA thioesterase-like C-terminal" evidence="3">
    <location>
        <begin position="134"/>
        <end position="259"/>
    </location>
</feature>
<feature type="domain" description="Acyl-CoA thioesterase-like N-terminal HotDog" evidence="2">
    <location>
        <begin position="26"/>
        <end position="108"/>
    </location>
</feature>
<comment type="caution">
    <text evidence="4">The sequence shown here is derived from an EMBL/GenBank/DDBJ whole genome shotgun (WGS) entry which is preliminary data.</text>
</comment>
<evidence type="ECO:0000313" key="5">
    <source>
        <dbReference type="Proteomes" id="UP000320876"/>
    </source>
</evidence>
<dbReference type="Proteomes" id="UP000320876">
    <property type="component" value="Unassembled WGS sequence"/>
</dbReference>
<evidence type="ECO:0000256" key="1">
    <source>
        <dbReference type="SAM" id="MobiDB-lite"/>
    </source>
</evidence>
<feature type="region of interest" description="Disordered" evidence="1">
    <location>
        <begin position="14"/>
        <end position="34"/>
    </location>
</feature>
<dbReference type="EMBL" id="VFML01000001">
    <property type="protein sequence ID" value="TQJ00750.1"/>
    <property type="molecule type" value="Genomic_DNA"/>
</dbReference>
<gene>
    <name evidence="4" type="ORF">FB471_0399</name>
</gene>
<evidence type="ECO:0000313" key="4">
    <source>
        <dbReference type="EMBL" id="TQJ00750.1"/>
    </source>
</evidence>
<evidence type="ECO:0000259" key="3">
    <source>
        <dbReference type="Pfam" id="PF20789"/>
    </source>
</evidence>
<keyword evidence="5" id="KW-1185">Reference proteome</keyword>
<protein>
    <submittedName>
        <fullName evidence="4">Thioesterase superfamily protein</fullName>
    </submittedName>
</protein>
<evidence type="ECO:0000259" key="2">
    <source>
        <dbReference type="Pfam" id="PF13622"/>
    </source>
</evidence>
<reference evidence="4 5" key="1">
    <citation type="submission" date="2019-06" db="EMBL/GenBank/DDBJ databases">
        <title>Sequencing the genomes of 1000 actinobacteria strains.</title>
        <authorList>
            <person name="Klenk H.-P."/>
        </authorList>
    </citation>
    <scope>NUCLEOTIDE SEQUENCE [LARGE SCALE GENOMIC DNA]</scope>
    <source>
        <strain evidence="4 5">DSM 45679</strain>
    </source>
</reference>
<dbReference type="AlphaFoldDB" id="A0A542DCF2"/>
<dbReference type="OrthoDB" id="1413770at2"/>
<name>A0A542DCF2_AMYCI</name>
<proteinExistence type="predicted"/>
<dbReference type="Pfam" id="PF13622">
    <property type="entry name" value="4HBT_3"/>
    <property type="match status" value="1"/>
</dbReference>
<dbReference type="InterPro" id="IPR029069">
    <property type="entry name" value="HotDog_dom_sf"/>
</dbReference>
<dbReference type="InterPro" id="IPR049450">
    <property type="entry name" value="ACOT8-like_C"/>
</dbReference>
<organism evidence="4 5">
    <name type="scientific">Amycolatopsis cihanbeyliensis</name>
    <dbReference type="NCBI Taxonomy" id="1128664"/>
    <lineage>
        <taxon>Bacteria</taxon>
        <taxon>Bacillati</taxon>
        <taxon>Actinomycetota</taxon>
        <taxon>Actinomycetes</taxon>
        <taxon>Pseudonocardiales</taxon>
        <taxon>Pseudonocardiaceae</taxon>
        <taxon>Amycolatopsis</taxon>
    </lineage>
</organism>
<dbReference type="InterPro" id="IPR042171">
    <property type="entry name" value="Acyl-CoA_hotdog"/>
</dbReference>
<dbReference type="RefSeq" id="WP_141995644.1">
    <property type="nucleotide sequence ID" value="NZ_VFML01000001.1"/>
</dbReference>
<dbReference type="InterPro" id="IPR049449">
    <property type="entry name" value="TesB_ACOT8-like_N"/>
</dbReference>
<sequence>MPTDREPGAFYLARGQDRYRPTKHTAGPWDPNAQHFGPPSALLVRALEDLPTDRERQLARVTVEILGPAPLAELTVRARVERPGRSVELLAAELAADGRTVARATAWRITASDTAAVAAGAAEPIPLPADSTAAWPPGFHGGYIDAMEWRVVAGGLDRPGPATVWVRQRVALVEGERPTSLQRLFAMADSGSGVSNRLDPRQWLFINSELTVHLHRLPSGSWTGMEADTIIGPSGLGTASTRLYDASGQIGTGAQALLVRTR</sequence>
<dbReference type="Pfam" id="PF20789">
    <property type="entry name" value="4HBT_3C"/>
    <property type="match status" value="1"/>
</dbReference>
<dbReference type="Gene3D" id="2.40.160.210">
    <property type="entry name" value="Acyl-CoA thioesterase, double hotdog domain"/>
    <property type="match status" value="1"/>
</dbReference>
<dbReference type="SUPFAM" id="SSF54637">
    <property type="entry name" value="Thioesterase/thiol ester dehydrase-isomerase"/>
    <property type="match status" value="2"/>
</dbReference>
<accession>A0A542DCF2</accession>